<evidence type="ECO:0000313" key="4">
    <source>
        <dbReference type="Proteomes" id="UP000481964"/>
    </source>
</evidence>
<keyword evidence="1" id="KW-0175">Coiled coil</keyword>
<dbReference type="RefSeq" id="WP_154301360.1">
    <property type="nucleotide sequence ID" value="NZ_DAWEJN010000027.1"/>
</dbReference>
<dbReference type="EMBL" id="WKRD01000014">
    <property type="protein sequence ID" value="MSC58551.1"/>
    <property type="molecule type" value="Genomic_DNA"/>
</dbReference>
<dbReference type="SMART" id="SM00671">
    <property type="entry name" value="SEL1"/>
    <property type="match status" value="2"/>
</dbReference>
<name>A0A7C9L4X9_9FIRM</name>
<dbReference type="SUPFAM" id="SSF81901">
    <property type="entry name" value="HCP-like"/>
    <property type="match status" value="1"/>
</dbReference>
<dbReference type="InterPro" id="IPR006597">
    <property type="entry name" value="Sel1-like"/>
</dbReference>
<feature type="coiled-coil region" evidence="1">
    <location>
        <begin position="540"/>
        <end position="578"/>
    </location>
</feature>
<organism evidence="3 4">
    <name type="scientific">Lachnospira eligens</name>
    <dbReference type="NCBI Taxonomy" id="39485"/>
    <lineage>
        <taxon>Bacteria</taxon>
        <taxon>Bacillati</taxon>
        <taxon>Bacillota</taxon>
        <taxon>Clostridia</taxon>
        <taxon>Lachnospirales</taxon>
        <taxon>Lachnospiraceae</taxon>
        <taxon>Lachnospira</taxon>
    </lineage>
</organism>
<feature type="domain" description="Zinc-ribbon" evidence="2">
    <location>
        <begin position="1416"/>
        <end position="1438"/>
    </location>
</feature>
<evidence type="ECO:0000259" key="2">
    <source>
        <dbReference type="Pfam" id="PF13240"/>
    </source>
</evidence>
<protein>
    <submittedName>
        <fullName evidence="3">Zinc-ribbon domain-containing protein</fullName>
    </submittedName>
</protein>
<dbReference type="InterPro" id="IPR026870">
    <property type="entry name" value="Zinc_ribbon_dom"/>
</dbReference>
<sequence>MDKNFEELELRAYENDAEAQYELAVYYKNKQNNKSYVDWLKKSAKLNNSNAKVELAELYLQGVLIDKDEDLAISLLEEELEVNKNARLVLGKYYVNTRDEENIKKGLDLLLSIAGENAKATYEIGMSLCFLDDDAAKLWALNLDYNYKQNDNGELPDEFTKLDFNTIVKEDFKSKDMQYAGVRLLDKAWNMGEKRAAFALAMVSSDNRFVNPDKSIALQYLNELDDTFWIEKCFILNLWKDYSGILKILNNAEDGSIKDYLLARLYENYGFKKYDLSKSDKLYTKLFNNIQNSCDDDERIILSDLYCRGKGTEENIQKARETIDNCRVYYAHGRCSYDEVLNYDNIYNEKLDLDLRKYYNKFISIYNKTLEFDDDKYTYMFVQSKIPCILERSRLIYSTLYDELQNVYQDKTLDEKEIIKDIIGFYQSNLMFLSGVIEDFVADNWDVDIESDFCYKDFLKDIFEDTEYNNYINNVVEYIKSSYDYQQIELDKLVDEFNADCKNANVLKNTIKSKKTAEENLFSPITLGDVVMGAIAYGTMEDTKNEYNEYSSDVRTYIEAAEEEKADILEHVREKLADRCVDDYLEKLKGIISSDELKELYNKVLESKNEKISVIICRKIMDILKEAGIVSKLFDYDFSGEELFEKCKNASEPLRYLLLALETEPTNKKYYEYAISNYGDSNGNLYALAAMNGINIFSSIEKIIEDNISGSREDFEKILDNFSLDKNKYLEEYDEKHEQMLMDKIAAKKPEYSSDSVRQKILTEDYEKFLATLNTDTTEYLKKYLAVANSYSEINKIFDIKAEKIEFAKIIKYVCGNLLKIEVDVSLTEKQLKIAEGLILAYKNNKKITKDDFISLTLENDTMFNGKTADEIIKYELEQKDASSYIIAAKKLKEEQPVYSLLFIVKYFVFSDKYFNNNGDLCDVLTYLEKFEKDLYMAPVYDLYVAANRDWNELVSQKATDASINTIINEFKSLDDLGLIIDKLADSVHNYNDYEVIGKFISEAESKKVKLIKIAEDNKIINEAFNELSSAINNDFSILNRPAFIELLSERQYPENIQRSIRRLTDNKFYDNLFCKLDKYMANVKLSCNVESCFKYTSYVKNYRSLNETRQIVRGRYVPELEAAHKVFMPNDKDSDTEVLFFTMKDTLLSNEQGFALTNKGILYTDEQNEISMLDYNSIISFEVTRKFLSTKLMVVTSEGKIIELKNDFASDKMDDAVIYIKAMIKEIMASDIYIGESPVMVSNVTAPNNDMTKADNVTAESTDKVSDLRAGLNSNELPALLKQYFSTHAEPEKAMASSKLKAGLSLPSDCEVYYAQDATLLGSGKNGFAITSKGVYTRKMFEKNVIIKPLDVFKTGKQFSTDKSTPGLLLDGQFFVECLSGDKLVPLFNGLVEYLDKAKAENSAVSESDNSATKYCPNCGTALRGQAKFCSKCGYKL</sequence>
<dbReference type="Gene3D" id="1.25.40.10">
    <property type="entry name" value="Tetratricopeptide repeat domain"/>
    <property type="match status" value="2"/>
</dbReference>
<dbReference type="Proteomes" id="UP000481964">
    <property type="component" value="Unassembled WGS sequence"/>
</dbReference>
<evidence type="ECO:0000256" key="1">
    <source>
        <dbReference type="SAM" id="Coils"/>
    </source>
</evidence>
<gene>
    <name evidence="3" type="ORF">GKE48_14030</name>
</gene>
<evidence type="ECO:0000313" key="3">
    <source>
        <dbReference type="EMBL" id="MSC58551.1"/>
    </source>
</evidence>
<accession>A0A7C9L4X9</accession>
<dbReference type="Pfam" id="PF13240">
    <property type="entry name" value="Zn_Ribbon_1"/>
    <property type="match status" value="1"/>
</dbReference>
<reference evidence="3 4" key="1">
    <citation type="journal article" date="2019" name="Nat. Med.">
        <title>A library of human gut bacterial isolates paired with longitudinal multiomics data enables mechanistic microbiome research.</title>
        <authorList>
            <person name="Poyet M."/>
            <person name="Groussin M."/>
            <person name="Gibbons S.M."/>
            <person name="Avila-Pacheco J."/>
            <person name="Jiang X."/>
            <person name="Kearney S.M."/>
            <person name="Perrotta A.R."/>
            <person name="Berdy B."/>
            <person name="Zhao S."/>
            <person name="Lieberman T.D."/>
            <person name="Swanson P.K."/>
            <person name="Smith M."/>
            <person name="Roesemann S."/>
            <person name="Alexander J.E."/>
            <person name="Rich S.A."/>
            <person name="Livny J."/>
            <person name="Vlamakis H."/>
            <person name="Clish C."/>
            <person name="Bullock K."/>
            <person name="Deik A."/>
            <person name="Scott J."/>
            <person name="Pierce K.A."/>
            <person name="Xavier R.J."/>
            <person name="Alm E.J."/>
        </authorList>
    </citation>
    <scope>NUCLEOTIDE SEQUENCE [LARGE SCALE GENOMIC DNA]</scope>
    <source>
        <strain evidence="3 4">BIOML-A1</strain>
    </source>
</reference>
<comment type="caution">
    <text evidence="3">The sequence shown here is derived from an EMBL/GenBank/DDBJ whole genome shotgun (WGS) entry which is preliminary data.</text>
</comment>
<proteinExistence type="predicted"/>
<dbReference type="InterPro" id="IPR011990">
    <property type="entry name" value="TPR-like_helical_dom_sf"/>
</dbReference>